<gene>
    <name evidence="1" type="ORF">LARI1_G004924</name>
</gene>
<proteinExistence type="predicted"/>
<dbReference type="Gene3D" id="3.30.360.10">
    <property type="entry name" value="Dihydrodipicolinate Reductase, domain 2"/>
    <property type="match status" value="1"/>
</dbReference>
<dbReference type="Proteomes" id="UP000469559">
    <property type="component" value="Unassembled WGS sequence"/>
</dbReference>
<protein>
    <submittedName>
        <fullName evidence="1">Uncharacterized protein</fullName>
    </submittedName>
</protein>
<dbReference type="OrthoDB" id="6417021at2759"/>
<dbReference type="AlphaFoldDB" id="A0A8T9BBR2"/>
<dbReference type="EMBL" id="QGMF01000418">
    <property type="protein sequence ID" value="TVY16049.1"/>
    <property type="molecule type" value="Genomic_DNA"/>
</dbReference>
<keyword evidence="2" id="KW-1185">Reference proteome</keyword>
<evidence type="ECO:0000313" key="2">
    <source>
        <dbReference type="Proteomes" id="UP000469559"/>
    </source>
</evidence>
<accession>A0A8T9BBR2</accession>
<evidence type="ECO:0000313" key="1">
    <source>
        <dbReference type="EMBL" id="TVY16049.1"/>
    </source>
</evidence>
<sequence>MSYSRNHLSATQPKPASCSTCQNYLCPMPLSCSKPSTTAFTLPSTYSKPSSTPPTSYTCTPKPWCHAHGQQDNIGLNYSLGGGCMMMLGTYNFGLMRMVFNAAPEECLACDTHVHADGMHDKCDYDFTAKFRFPNGGIGEGTYVPRPLYLEALHARVTHKETIVLDASLPATEEKTLTREVTLHGFMNAVIWHRIDVTDCFVIRSKADGRPLERWVEWKAHKAYTYRGAGGGFADGPVRIGGCRFGTSWRSFRIRSRAARRSSGSLGR</sequence>
<reference evidence="1 2" key="1">
    <citation type="submission" date="2018-05" db="EMBL/GenBank/DDBJ databases">
        <title>Whole genome sequencing for identification of molecular markers to develop diagnostic detection tools for the regulated plant pathogen Lachnellula willkommii.</title>
        <authorList>
            <person name="Giroux E."/>
            <person name="Bilodeau G."/>
        </authorList>
    </citation>
    <scope>NUCLEOTIDE SEQUENCE [LARGE SCALE GENOMIC DNA]</scope>
    <source>
        <strain evidence="1 2">CBS 203.66</strain>
    </source>
</reference>
<comment type="caution">
    <text evidence="1">The sequence shown here is derived from an EMBL/GenBank/DDBJ whole genome shotgun (WGS) entry which is preliminary data.</text>
</comment>
<name>A0A8T9BBR2_9HELO</name>
<dbReference type="SUPFAM" id="SSF55347">
    <property type="entry name" value="Glyceraldehyde-3-phosphate dehydrogenase-like, C-terminal domain"/>
    <property type="match status" value="1"/>
</dbReference>
<organism evidence="1 2">
    <name type="scientific">Lachnellula arida</name>
    <dbReference type="NCBI Taxonomy" id="1316785"/>
    <lineage>
        <taxon>Eukaryota</taxon>
        <taxon>Fungi</taxon>
        <taxon>Dikarya</taxon>
        <taxon>Ascomycota</taxon>
        <taxon>Pezizomycotina</taxon>
        <taxon>Leotiomycetes</taxon>
        <taxon>Helotiales</taxon>
        <taxon>Lachnaceae</taxon>
        <taxon>Lachnellula</taxon>
    </lineage>
</organism>